<name>A0A9P6F3U8_9FUNG</name>
<protein>
    <submittedName>
        <fullName evidence="2">Uncharacterized protein</fullName>
    </submittedName>
</protein>
<feature type="compositionally biased region" description="Basic and acidic residues" evidence="1">
    <location>
        <begin position="117"/>
        <end position="127"/>
    </location>
</feature>
<accession>A0A9P6F3U8</accession>
<feature type="compositionally biased region" description="Polar residues" evidence="1">
    <location>
        <begin position="704"/>
        <end position="720"/>
    </location>
</feature>
<evidence type="ECO:0000313" key="2">
    <source>
        <dbReference type="EMBL" id="KAF9541714.1"/>
    </source>
</evidence>
<feature type="compositionally biased region" description="Low complexity" evidence="1">
    <location>
        <begin position="681"/>
        <end position="696"/>
    </location>
</feature>
<sequence length="955" mass="102431">MVVHPRLVGVLLRGRSVWNTVAETDYLVLQRHPRLANNNYRIITRGFPHYRVAEGDSEEVLQEELEFLSRMAKVTIQGKITSKKISTWLKSTFQHHSVLAVSPPEDRLSQQDDDQDHLDNHIDLEHPHDADGYLSDSSFLSHGEIIEPYSTENKTRPPLRRAISLEDLTNASAIHHHLHSSGLLPRNPANSLHNISRAITENRSRSKSNAAAILLHPLSSPPIRPASAASVYHHHYQYRPSFTAEPQEIVYEPLEGRSQSSMALQDRGNSNSRRLQPIVVPTQDSRESQGTSHHSSLPTPEVSPEELTSESSDDDMVIVDGDLLEESKSVLGLDYYMRSTGQLRQQTYPGAVASGRRRSTTGTSAAADARILGDGASIDGGLEAVTGSWNWLTDSPFLDALVNWIEGPDTATQPKAQDKDTKPNPWLDIPFQFIDLLTYPESDPKNGNKTTLAMVRETSFVRQRRKTLMMLTAYTLVVRYCSFDFFILVLFASNCAMLFLMKNSGRMNVNMAKRAVRQRVGWAKQWAGSIFKRGGNSNNNSNIATSQNGHSRSASGGHHRTHSGSMLNISNNNVHHHPQHQSSSAVQSARSSPAPLDGSALASAETSPQMRRRGLFGKRIPVNTSQQSSSGSTYTQGTALSSASVPHLLGDTASVLHSSAATVTTATPKRRFFRRNQNGGNNNNSSTATITATTPSAPVPIPTKANTISHPQSNTSQQVGTTATTSTRSTIALATTTTTNMMHTPQRSSSPLLQSQSLPQRQFSPLKPFNVPIQTSDTEMEQADARWATRSGLLAMTPPPVHRPSSAGESSTTANPTTAPAVASTVPAQTQSTTVSSSSSSSIISSPMAGANGEGLLSPIPIPLPFTASTSESTQGPMMLSGLSQLLGRSSSASPPPAAAAAAAASTGDDSQGSKGHDQYGGMLSTSAAAGTSTSTGMGTLDAVTSAAAAGMEGV</sequence>
<feature type="region of interest" description="Disordered" evidence="1">
    <location>
        <begin position="794"/>
        <end position="847"/>
    </location>
</feature>
<feature type="compositionally biased region" description="Low complexity" evidence="1">
    <location>
        <begin position="624"/>
        <end position="638"/>
    </location>
</feature>
<reference evidence="2" key="1">
    <citation type="journal article" date="2020" name="Fungal Divers.">
        <title>Resolving the Mortierellaceae phylogeny through synthesis of multi-gene phylogenetics and phylogenomics.</title>
        <authorList>
            <person name="Vandepol N."/>
            <person name="Liber J."/>
            <person name="Desiro A."/>
            <person name="Na H."/>
            <person name="Kennedy M."/>
            <person name="Barry K."/>
            <person name="Grigoriev I.V."/>
            <person name="Miller A.N."/>
            <person name="O'Donnell K."/>
            <person name="Stajich J.E."/>
            <person name="Bonito G."/>
        </authorList>
    </citation>
    <scope>NUCLEOTIDE SEQUENCE</scope>
    <source>
        <strain evidence="2">NRRL 2591</strain>
    </source>
</reference>
<feature type="region of interest" description="Disordered" evidence="1">
    <location>
        <begin position="533"/>
        <end position="638"/>
    </location>
</feature>
<organism evidence="2 3">
    <name type="scientific">Mortierella hygrophila</name>
    <dbReference type="NCBI Taxonomy" id="979708"/>
    <lineage>
        <taxon>Eukaryota</taxon>
        <taxon>Fungi</taxon>
        <taxon>Fungi incertae sedis</taxon>
        <taxon>Mucoromycota</taxon>
        <taxon>Mortierellomycotina</taxon>
        <taxon>Mortierellomycetes</taxon>
        <taxon>Mortierellales</taxon>
        <taxon>Mortierellaceae</taxon>
        <taxon>Mortierella</taxon>
    </lineage>
</organism>
<gene>
    <name evidence="2" type="ORF">EC957_002733</name>
</gene>
<feature type="region of interest" description="Disordered" evidence="1">
    <location>
        <begin position="659"/>
        <end position="726"/>
    </location>
</feature>
<feature type="region of interest" description="Disordered" evidence="1">
    <location>
        <begin position="280"/>
        <end position="313"/>
    </location>
</feature>
<keyword evidence="3" id="KW-1185">Reference proteome</keyword>
<dbReference type="EMBL" id="JAAAXW010000158">
    <property type="protein sequence ID" value="KAF9541714.1"/>
    <property type="molecule type" value="Genomic_DNA"/>
</dbReference>
<comment type="caution">
    <text evidence="2">The sequence shown here is derived from an EMBL/GenBank/DDBJ whole genome shotgun (WGS) entry which is preliminary data.</text>
</comment>
<feature type="region of interest" description="Disordered" evidence="1">
    <location>
        <begin position="104"/>
        <end position="127"/>
    </location>
</feature>
<proteinExistence type="predicted"/>
<feature type="compositionally biased region" description="Low complexity" evidence="1">
    <location>
        <begin position="580"/>
        <end position="595"/>
    </location>
</feature>
<evidence type="ECO:0000256" key="1">
    <source>
        <dbReference type="SAM" id="MobiDB-lite"/>
    </source>
</evidence>
<dbReference type="Proteomes" id="UP000723463">
    <property type="component" value="Unassembled WGS sequence"/>
</dbReference>
<feature type="region of interest" description="Disordered" evidence="1">
    <location>
        <begin position="887"/>
        <end position="922"/>
    </location>
</feature>
<feature type="compositionally biased region" description="Acidic residues" evidence="1">
    <location>
        <begin position="303"/>
        <end position="313"/>
    </location>
</feature>
<dbReference type="AlphaFoldDB" id="A0A9P6F3U8"/>
<evidence type="ECO:0000313" key="3">
    <source>
        <dbReference type="Proteomes" id="UP000723463"/>
    </source>
</evidence>
<feature type="compositionally biased region" description="Low complexity" evidence="1">
    <location>
        <begin position="887"/>
        <end position="906"/>
    </location>
</feature>
<feature type="compositionally biased region" description="Low complexity" evidence="1">
    <location>
        <begin position="810"/>
        <end position="847"/>
    </location>
</feature>
<feature type="compositionally biased region" description="Polar residues" evidence="1">
    <location>
        <begin position="535"/>
        <end position="554"/>
    </location>
</feature>
<feature type="compositionally biased region" description="Polar residues" evidence="1">
    <location>
        <begin position="288"/>
        <end position="298"/>
    </location>
</feature>